<evidence type="ECO:0000313" key="9">
    <source>
        <dbReference type="Proteomes" id="UP001054902"/>
    </source>
</evidence>
<dbReference type="GO" id="GO:0016020">
    <property type="term" value="C:membrane"/>
    <property type="evidence" value="ECO:0007669"/>
    <property type="project" value="UniProtKB-SubCell"/>
</dbReference>
<dbReference type="PANTHER" id="PTHR21347">
    <property type="entry name" value="CLEFT LIP AND PALATE ASSOCIATED TRANSMEMBRANE PROTEIN-RELATED"/>
    <property type="match status" value="1"/>
</dbReference>
<evidence type="ECO:0000256" key="4">
    <source>
        <dbReference type="ARBA" id="ARBA00022989"/>
    </source>
</evidence>
<evidence type="ECO:0000256" key="5">
    <source>
        <dbReference type="ARBA" id="ARBA00023136"/>
    </source>
</evidence>
<evidence type="ECO:0000256" key="3">
    <source>
        <dbReference type="ARBA" id="ARBA00022692"/>
    </source>
</evidence>
<evidence type="ECO:0000256" key="2">
    <source>
        <dbReference type="ARBA" id="ARBA00009310"/>
    </source>
</evidence>
<keyword evidence="9" id="KW-1185">Reference proteome</keyword>
<dbReference type="EMBL" id="BLLK01000047">
    <property type="protein sequence ID" value="GFH54735.1"/>
    <property type="molecule type" value="Genomic_DNA"/>
</dbReference>
<keyword evidence="5 7" id="KW-0472">Membrane</keyword>
<evidence type="ECO:0000256" key="7">
    <source>
        <dbReference type="SAM" id="Phobius"/>
    </source>
</evidence>
<comment type="subcellular location">
    <subcellularLocation>
        <location evidence="1">Membrane</location>
        <topology evidence="1">Multi-pass membrane protein</topology>
    </subcellularLocation>
</comment>
<feature type="transmembrane region" description="Helical" evidence="7">
    <location>
        <begin position="532"/>
        <end position="552"/>
    </location>
</feature>
<organism evidence="8 9">
    <name type="scientific">Chaetoceros tenuissimus</name>
    <dbReference type="NCBI Taxonomy" id="426638"/>
    <lineage>
        <taxon>Eukaryota</taxon>
        <taxon>Sar</taxon>
        <taxon>Stramenopiles</taxon>
        <taxon>Ochrophyta</taxon>
        <taxon>Bacillariophyta</taxon>
        <taxon>Coscinodiscophyceae</taxon>
        <taxon>Chaetocerotophycidae</taxon>
        <taxon>Chaetocerotales</taxon>
        <taxon>Chaetocerotaceae</taxon>
        <taxon>Chaetoceros</taxon>
    </lineage>
</organism>
<feature type="region of interest" description="Disordered" evidence="6">
    <location>
        <begin position="637"/>
        <end position="683"/>
    </location>
</feature>
<evidence type="ECO:0000256" key="6">
    <source>
        <dbReference type="SAM" id="MobiDB-lite"/>
    </source>
</evidence>
<gene>
    <name evidence="8" type="ORF">CTEN210_11211</name>
</gene>
<evidence type="ECO:0008006" key="10">
    <source>
        <dbReference type="Google" id="ProtNLM"/>
    </source>
</evidence>
<dbReference type="Pfam" id="PF05602">
    <property type="entry name" value="CLPTM1"/>
    <property type="match status" value="1"/>
</dbReference>
<feature type="compositionally biased region" description="Low complexity" evidence="6">
    <location>
        <begin position="53"/>
        <end position="65"/>
    </location>
</feature>
<feature type="transmembrane region" description="Helical" evidence="7">
    <location>
        <begin position="429"/>
        <end position="444"/>
    </location>
</feature>
<comment type="similarity">
    <text evidence="2">Belongs to the CLPTM1 family.</text>
</comment>
<feature type="region of interest" description="Disordered" evidence="6">
    <location>
        <begin position="51"/>
        <end position="76"/>
    </location>
</feature>
<feature type="transmembrane region" description="Helical" evidence="7">
    <location>
        <begin position="508"/>
        <end position="526"/>
    </location>
</feature>
<evidence type="ECO:0000256" key="1">
    <source>
        <dbReference type="ARBA" id="ARBA00004141"/>
    </source>
</evidence>
<feature type="compositionally biased region" description="Basic residues" evidence="6">
    <location>
        <begin position="672"/>
        <end position="683"/>
    </location>
</feature>
<keyword evidence="4 7" id="KW-1133">Transmembrane helix</keyword>
<dbReference type="AlphaFoldDB" id="A0AAD3D141"/>
<name>A0AAD3D141_9STRA</name>
<comment type="caution">
    <text evidence="8">The sequence shown here is derived from an EMBL/GenBank/DDBJ whole genome shotgun (WGS) entry which is preliminary data.</text>
</comment>
<accession>A0AAD3D141</accession>
<evidence type="ECO:0000313" key="8">
    <source>
        <dbReference type="EMBL" id="GFH54735.1"/>
    </source>
</evidence>
<protein>
    <recommendedName>
        <fullName evidence="10">Cleft lip and palate associated transmembrane protein</fullName>
    </recommendedName>
</protein>
<dbReference type="PANTHER" id="PTHR21347:SF0">
    <property type="entry name" value="LIPID SCRAMBLASE CLPTM1L"/>
    <property type="match status" value="1"/>
</dbReference>
<proteinExistence type="inferred from homology"/>
<feature type="transmembrane region" description="Helical" evidence="7">
    <location>
        <begin position="388"/>
        <end position="408"/>
    </location>
</feature>
<dbReference type="Proteomes" id="UP001054902">
    <property type="component" value="Unassembled WGS sequence"/>
</dbReference>
<keyword evidence="3 7" id="KW-0812">Transmembrane</keyword>
<dbReference type="GO" id="GO:0012505">
    <property type="term" value="C:endomembrane system"/>
    <property type="evidence" value="ECO:0007669"/>
    <property type="project" value="TreeGrafter"/>
</dbReference>
<sequence>MSGGAAAENAAPNPIGNAITQGLLMFMVMNFAQRYMIENGIIKPPTPPVQPMTNGNTNADNAGAASNIPKGSLASQRPHRAKMPSCIWKKHTPFDLHLFVTDVAEPFSKSEMKKQKFDSCLDIGSHIQSLAAHDILAEWHEMNLELDSLDSTVNSRNNTLSFDIPHAVQYNQTQIYAHICIEPQYMQSDAKEKNDQIMYKTVALTKYKRRKRIKDERNLLGGDNSTAKDESKLTEYKSPLTIASANTTQDAMLMYLKPSLTLQLVDMNGMPHIPERSKIPPQVGKHMEWLPDDVVDGETIQSNQFYPLLYSSEFWITRSSLVEINETVSNYPNLEVKLEPIKVWKWQLMAGMEEQWENQSKQSITNPDGDEDAGSDMFRTMLLETNPILLAVTGIVSVLHTVFDALAFKNDVKFFKNKKSMEGISVRSMIVNMIFQLIILLYLVDNDTSFMVICSNAVGIAIEVWKIKRAVTLSLFDENGKLNIKLKQTETYSKSKTKEYDEIATDHLMYITMPLVCGYGIYSLFYQKHKGWYSFILNTFVGFIYMFGFVMMTPQLFINYKLQSVAHLNFRTMTYKSINTFIDDLFAFVIKMPIMHRLACLRDDAIFLVFCYQRWKYKTDFSRVNEFGQCENPSEEMIEELKSHRDEVDDNETEIPTNKNGEGISQEEGQVKKRRGARERRLK</sequence>
<dbReference type="InterPro" id="IPR008429">
    <property type="entry name" value="CLPTM1"/>
</dbReference>
<reference evidence="8 9" key="1">
    <citation type="journal article" date="2021" name="Sci. Rep.">
        <title>The genome of the diatom Chaetoceros tenuissimus carries an ancient integrated fragment of an extant virus.</title>
        <authorList>
            <person name="Hongo Y."/>
            <person name="Kimura K."/>
            <person name="Takaki Y."/>
            <person name="Yoshida Y."/>
            <person name="Baba S."/>
            <person name="Kobayashi G."/>
            <person name="Nagasaki K."/>
            <person name="Hano T."/>
            <person name="Tomaru Y."/>
        </authorList>
    </citation>
    <scope>NUCLEOTIDE SEQUENCE [LARGE SCALE GENOMIC DNA]</scope>
    <source>
        <strain evidence="8 9">NIES-3715</strain>
    </source>
</reference>